<evidence type="ECO:0000256" key="4">
    <source>
        <dbReference type="ARBA" id="ARBA00023157"/>
    </source>
</evidence>
<keyword evidence="2" id="KW-0732">Signal</keyword>
<keyword evidence="4 6" id="KW-1015">Disulfide bond</keyword>
<evidence type="ECO:0000256" key="5">
    <source>
        <dbReference type="ARBA" id="ARBA00023180"/>
    </source>
</evidence>
<dbReference type="PROSITE" id="PS01186">
    <property type="entry name" value="EGF_2"/>
    <property type="match status" value="1"/>
</dbReference>
<evidence type="ECO:0000313" key="9">
    <source>
        <dbReference type="Proteomes" id="UP000663874"/>
    </source>
</evidence>
<comment type="caution">
    <text evidence="6">Lacks conserved residue(s) required for the propagation of feature annotation.</text>
</comment>
<dbReference type="AlphaFoldDB" id="A0A820NMJ9"/>
<keyword evidence="3" id="KW-0677">Repeat</keyword>
<evidence type="ECO:0000256" key="2">
    <source>
        <dbReference type="ARBA" id="ARBA00022729"/>
    </source>
</evidence>
<dbReference type="CDD" id="cd00054">
    <property type="entry name" value="EGF_CA"/>
    <property type="match status" value="1"/>
</dbReference>
<evidence type="ECO:0000256" key="3">
    <source>
        <dbReference type="ARBA" id="ARBA00022737"/>
    </source>
</evidence>
<keyword evidence="5" id="KW-0325">Glycoprotein</keyword>
<evidence type="ECO:0000256" key="6">
    <source>
        <dbReference type="PROSITE-ProRule" id="PRU00076"/>
    </source>
</evidence>
<evidence type="ECO:0000259" key="7">
    <source>
        <dbReference type="PROSITE" id="PS50026"/>
    </source>
</evidence>
<dbReference type="InterPro" id="IPR000742">
    <property type="entry name" value="EGF"/>
</dbReference>
<dbReference type="FunFam" id="2.10.25.10:FF:000173">
    <property type="entry name" value="Neurogenic locus notch protein 2"/>
    <property type="match status" value="1"/>
</dbReference>
<name>A0A820NMJ9_9BILA</name>
<dbReference type="SMART" id="SM00181">
    <property type="entry name" value="EGF"/>
    <property type="match status" value="1"/>
</dbReference>
<dbReference type="Gene3D" id="2.10.25.10">
    <property type="entry name" value="Laminin"/>
    <property type="match status" value="1"/>
</dbReference>
<evidence type="ECO:0000256" key="1">
    <source>
        <dbReference type="ARBA" id="ARBA00022536"/>
    </source>
</evidence>
<sequence length="62" mass="6861">QCLSPYGGTNCDSIINVCTPNPCFNNGICVRSSNIRDGTYECNCQNGYVGTRCEYGKKKRDE</sequence>
<organism evidence="8 9">
    <name type="scientific">Rotaria sordida</name>
    <dbReference type="NCBI Taxonomy" id="392033"/>
    <lineage>
        <taxon>Eukaryota</taxon>
        <taxon>Metazoa</taxon>
        <taxon>Spiralia</taxon>
        <taxon>Gnathifera</taxon>
        <taxon>Rotifera</taxon>
        <taxon>Eurotatoria</taxon>
        <taxon>Bdelloidea</taxon>
        <taxon>Philodinida</taxon>
        <taxon>Philodinidae</taxon>
        <taxon>Rotaria</taxon>
    </lineage>
</organism>
<dbReference type="SUPFAM" id="SSF57196">
    <property type="entry name" value="EGF/Laminin"/>
    <property type="match status" value="1"/>
</dbReference>
<feature type="domain" description="EGF-like" evidence="7">
    <location>
        <begin position="14"/>
        <end position="54"/>
    </location>
</feature>
<comment type="caution">
    <text evidence="8">The sequence shown here is derived from an EMBL/GenBank/DDBJ whole genome shotgun (WGS) entry which is preliminary data.</text>
</comment>
<gene>
    <name evidence="8" type="ORF">FNK824_LOCUS43610</name>
</gene>
<feature type="disulfide bond" evidence="6">
    <location>
        <begin position="44"/>
        <end position="53"/>
    </location>
</feature>
<feature type="non-terminal residue" evidence="8">
    <location>
        <position position="1"/>
    </location>
</feature>
<reference evidence="8" key="1">
    <citation type="submission" date="2021-02" db="EMBL/GenBank/DDBJ databases">
        <authorList>
            <person name="Nowell W R."/>
        </authorList>
    </citation>
    <scope>NUCLEOTIDE SEQUENCE</scope>
</reference>
<dbReference type="PROSITE" id="PS50026">
    <property type="entry name" value="EGF_3"/>
    <property type="match status" value="1"/>
</dbReference>
<dbReference type="Pfam" id="PF00008">
    <property type="entry name" value="EGF"/>
    <property type="match status" value="1"/>
</dbReference>
<keyword evidence="1 6" id="KW-0245">EGF-like domain</keyword>
<dbReference type="Proteomes" id="UP000663874">
    <property type="component" value="Unassembled WGS sequence"/>
</dbReference>
<dbReference type="PROSITE" id="PS00022">
    <property type="entry name" value="EGF_1"/>
    <property type="match status" value="1"/>
</dbReference>
<evidence type="ECO:0000313" key="8">
    <source>
        <dbReference type="EMBL" id="CAF4390663.1"/>
    </source>
</evidence>
<protein>
    <recommendedName>
        <fullName evidence="7">EGF-like domain-containing protein</fullName>
    </recommendedName>
</protein>
<dbReference type="EMBL" id="CAJOBE010062531">
    <property type="protein sequence ID" value="CAF4390663.1"/>
    <property type="molecule type" value="Genomic_DNA"/>
</dbReference>
<accession>A0A820NMJ9</accession>
<proteinExistence type="predicted"/>